<dbReference type="AlphaFoldDB" id="A0AAW0N773"/>
<evidence type="ECO:0000259" key="6">
    <source>
        <dbReference type="PROSITE" id="PS50835"/>
    </source>
</evidence>
<dbReference type="PROSITE" id="PS50835">
    <property type="entry name" value="IG_LIKE"/>
    <property type="match status" value="1"/>
</dbReference>
<evidence type="ECO:0000256" key="5">
    <source>
        <dbReference type="SAM" id="SignalP"/>
    </source>
</evidence>
<evidence type="ECO:0000256" key="2">
    <source>
        <dbReference type="ARBA" id="ARBA00023180"/>
    </source>
</evidence>
<reference evidence="8" key="1">
    <citation type="submission" date="2024-04" db="EMBL/GenBank/DDBJ databases">
        <title>Salinicola lusitanus LLJ914,a marine bacterium isolated from the Okinawa Trough.</title>
        <authorList>
            <person name="Li J."/>
        </authorList>
    </citation>
    <scope>NUCLEOTIDE SEQUENCE [LARGE SCALE GENOMIC DNA]</scope>
</reference>
<name>A0AAW0N773_9GOBI</name>
<feature type="signal peptide" evidence="5">
    <location>
        <begin position="1"/>
        <end position="24"/>
    </location>
</feature>
<feature type="chain" id="PRO_5043597888" description="Ig-like domain-containing protein" evidence="5">
    <location>
        <begin position="25"/>
        <end position="464"/>
    </location>
</feature>
<keyword evidence="4" id="KW-0812">Transmembrane</keyword>
<dbReference type="Gene3D" id="2.60.40.10">
    <property type="entry name" value="Immunoglobulins"/>
    <property type="match status" value="1"/>
</dbReference>
<evidence type="ECO:0000313" key="8">
    <source>
        <dbReference type="Proteomes" id="UP001460270"/>
    </source>
</evidence>
<dbReference type="SUPFAM" id="SSF48726">
    <property type="entry name" value="Immunoglobulin"/>
    <property type="match status" value="1"/>
</dbReference>
<dbReference type="PANTHER" id="PTHR11890">
    <property type="entry name" value="INTERLEUKIN-1 RECEPTOR FAMILY MEMBER"/>
    <property type="match status" value="1"/>
</dbReference>
<dbReference type="EMBL" id="JBBPFD010000017">
    <property type="protein sequence ID" value="KAK7892121.1"/>
    <property type="molecule type" value="Genomic_DNA"/>
</dbReference>
<evidence type="ECO:0000256" key="4">
    <source>
        <dbReference type="SAM" id="Phobius"/>
    </source>
</evidence>
<keyword evidence="8" id="KW-1185">Reference proteome</keyword>
<keyword evidence="2" id="KW-0325">Glycoprotein</keyword>
<sequence>MAFRSAVFLLLCAGFSVTSSPVEAQSCVDPGHVTEKVLFAGDQFPSYQLPCPLDPSLQVTWLKNCVQLDSQVDRSYLEFLTLNVEDQGNYTCVKRDETSVSYTVRLIIRERNCSKEPEFVPDGGRMTLHRNVGAKVKMNCTALLLWHPKDHHCDTAMHWSQNGQNITHHPLLSISNWAVGPVRNASMEFSVELLQFQPSHTGAVIGAIVVLVMLGLAALVYIKCHLNIKMWYKNLYGDYELSDGKLYDAYISYVNNDHDRKFVNFILKPHLENKMDTRFTSMTMTFFLVLNHWCNTNFKQGFEQLLELCPKPILILLEGQSKGFRPEVKQQLTEHQHCLTILTWRHNSVTPSSVFWKELSLAMPRRIFFHSDSSGDPQTFLHGDRDPMLTVDPDYLDCRSDTDPAGDLGVRHPVYKAMVCRAPVLPAADVSESKPAPADIDVSDLGSRNYSARSDFYCLVTENI</sequence>
<keyword evidence="5" id="KW-0732">Signal</keyword>
<dbReference type="InterPro" id="IPR013783">
    <property type="entry name" value="Ig-like_fold"/>
</dbReference>
<gene>
    <name evidence="7" type="ORF">WMY93_024084</name>
</gene>
<dbReference type="InterPro" id="IPR003598">
    <property type="entry name" value="Ig_sub2"/>
</dbReference>
<comment type="caution">
    <text evidence="7">The sequence shown here is derived from an EMBL/GenBank/DDBJ whole genome shotgun (WGS) entry which is preliminary data.</text>
</comment>
<accession>A0AAW0N773</accession>
<proteinExistence type="predicted"/>
<organism evidence="7 8">
    <name type="scientific">Mugilogobius chulae</name>
    <name type="common">yellowstripe goby</name>
    <dbReference type="NCBI Taxonomy" id="88201"/>
    <lineage>
        <taxon>Eukaryota</taxon>
        <taxon>Metazoa</taxon>
        <taxon>Chordata</taxon>
        <taxon>Craniata</taxon>
        <taxon>Vertebrata</taxon>
        <taxon>Euteleostomi</taxon>
        <taxon>Actinopterygii</taxon>
        <taxon>Neopterygii</taxon>
        <taxon>Teleostei</taxon>
        <taxon>Neoteleostei</taxon>
        <taxon>Acanthomorphata</taxon>
        <taxon>Gobiaria</taxon>
        <taxon>Gobiiformes</taxon>
        <taxon>Gobioidei</taxon>
        <taxon>Gobiidae</taxon>
        <taxon>Gobionellinae</taxon>
        <taxon>Mugilogobius</taxon>
    </lineage>
</organism>
<dbReference type="InterPro" id="IPR015621">
    <property type="entry name" value="IL-1_rcpt_fam"/>
</dbReference>
<dbReference type="Gene3D" id="3.40.50.10140">
    <property type="entry name" value="Toll/interleukin-1 receptor homology (TIR) domain"/>
    <property type="match status" value="1"/>
</dbReference>
<dbReference type="Proteomes" id="UP001460270">
    <property type="component" value="Unassembled WGS sequence"/>
</dbReference>
<keyword evidence="4" id="KW-1133">Transmembrane helix</keyword>
<dbReference type="PANTHER" id="PTHR11890:SF19">
    <property type="entry name" value="SINGLE IG IL-1-RELATED RECEPTOR"/>
    <property type="match status" value="1"/>
</dbReference>
<evidence type="ECO:0000256" key="3">
    <source>
        <dbReference type="ARBA" id="ARBA00023319"/>
    </source>
</evidence>
<keyword evidence="3" id="KW-0393">Immunoglobulin domain</keyword>
<dbReference type="SMART" id="SM00408">
    <property type="entry name" value="IGc2"/>
    <property type="match status" value="1"/>
</dbReference>
<dbReference type="InterPro" id="IPR007110">
    <property type="entry name" value="Ig-like_dom"/>
</dbReference>
<keyword evidence="4" id="KW-0472">Membrane</keyword>
<dbReference type="CDD" id="cd00096">
    <property type="entry name" value="Ig"/>
    <property type="match status" value="1"/>
</dbReference>
<dbReference type="PRINTS" id="PR01537">
    <property type="entry name" value="INTRLKN1R1F"/>
</dbReference>
<feature type="domain" description="Ig-like" evidence="6">
    <location>
        <begin position="21"/>
        <end position="103"/>
    </location>
</feature>
<protein>
    <recommendedName>
        <fullName evidence="6">Ig-like domain-containing protein</fullName>
    </recommendedName>
</protein>
<dbReference type="InterPro" id="IPR036179">
    <property type="entry name" value="Ig-like_dom_sf"/>
</dbReference>
<dbReference type="InterPro" id="IPR035897">
    <property type="entry name" value="Toll_tir_struct_dom_sf"/>
</dbReference>
<keyword evidence="1" id="KW-1015">Disulfide bond</keyword>
<dbReference type="SUPFAM" id="SSF52200">
    <property type="entry name" value="Toll/Interleukin receptor TIR domain"/>
    <property type="match status" value="1"/>
</dbReference>
<feature type="transmembrane region" description="Helical" evidence="4">
    <location>
        <begin position="203"/>
        <end position="222"/>
    </location>
</feature>
<evidence type="ECO:0000256" key="1">
    <source>
        <dbReference type="ARBA" id="ARBA00023157"/>
    </source>
</evidence>
<evidence type="ECO:0000313" key="7">
    <source>
        <dbReference type="EMBL" id="KAK7892121.1"/>
    </source>
</evidence>